<dbReference type="Gene3D" id="3.60.15.10">
    <property type="entry name" value="Ribonuclease Z/Hydroxyacylglutathione hydrolase-like"/>
    <property type="match status" value="1"/>
</dbReference>
<dbReference type="PANTHER" id="PTHR42951:SF4">
    <property type="entry name" value="ACYL-COENZYME A THIOESTERASE MBLAC2"/>
    <property type="match status" value="1"/>
</dbReference>
<evidence type="ECO:0000259" key="1">
    <source>
        <dbReference type="SMART" id="SM00849"/>
    </source>
</evidence>
<organism evidence="2 3">
    <name type="scientific">Actinocatenispora thailandica</name>
    <dbReference type="NCBI Taxonomy" id="227318"/>
    <lineage>
        <taxon>Bacteria</taxon>
        <taxon>Bacillati</taxon>
        <taxon>Actinomycetota</taxon>
        <taxon>Actinomycetes</taxon>
        <taxon>Micromonosporales</taxon>
        <taxon>Micromonosporaceae</taxon>
        <taxon>Actinocatenispora</taxon>
    </lineage>
</organism>
<evidence type="ECO:0000313" key="3">
    <source>
        <dbReference type="Proteomes" id="UP000611640"/>
    </source>
</evidence>
<dbReference type="AlphaFoldDB" id="A0A7R7DJM0"/>
<feature type="domain" description="Metallo-beta-lactamase" evidence="1">
    <location>
        <begin position="47"/>
        <end position="213"/>
    </location>
</feature>
<dbReference type="SUPFAM" id="SSF56281">
    <property type="entry name" value="Metallo-hydrolase/oxidoreductase"/>
    <property type="match status" value="1"/>
</dbReference>
<dbReference type="Proteomes" id="UP000611640">
    <property type="component" value="Chromosome"/>
</dbReference>
<dbReference type="Pfam" id="PF00753">
    <property type="entry name" value="Lactamase_B"/>
    <property type="match status" value="1"/>
</dbReference>
<keyword evidence="3" id="KW-1185">Reference proteome</keyword>
<dbReference type="SMART" id="SM00849">
    <property type="entry name" value="Lactamase_B"/>
    <property type="match status" value="1"/>
</dbReference>
<protein>
    <recommendedName>
        <fullName evidence="1">Metallo-beta-lactamase domain-containing protein</fullName>
    </recommendedName>
</protein>
<name>A0A7R7DJM0_9ACTN</name>
<gene>
    <name evidence="2" type="ORF">Athai_01890</name>
</gene>
<accession>A0A7R7DJM0</accession>
<dbReference type="InterPro" id="IPR036866">
    <property type="entry name" value="RibonucZ/Hydroxyglut_hydro"/>
</dbReference>
<reference evidence="2 3" key="1">
    <citation type="submission" date="2020-08" db="EMBL/GenBank/DDBJ databases">
        <title>Whole genome shotgun sequence of Actinocatenispora thailandica NBRC 105041.</title>
        <authorList>
            <person name="Komaki H."/>
            <person name="Tamura T."/>
        </authorList>
    </citation>
    <scope>NUCLEOTIDE SEQUENCE [LARGE SCALE GENOMIC DNA]</scope>
    <source>
        <strain evidence="2 3">NBRC 105041</strain>
    </source>
</reference>
<dbReference type="RefSeq" id="WP_203959702.1">
    <property type="nucleotide sequence ID" value="NZ_AP023355.1"/>
</dbReference>
<dbReference type="EMBL" id="AP023355">
    <property type="protein sequence ID" value="BCJ32686.1"/>
    <property type="molecule type" value="Genomic_DNA"/>
</dbReference>
<dbReference type="KEGG" id="atl:Athai_01890"/>
<proteinExistence type="predicted"/>
<dbReference type="InterPro" id="IPR001279">
    <property type="entry name" value="Metallo-B-lactamas"/>
</dbReference>
<dbReference type="InterPro" id="IPR050855">
    <property type="entry name" value="NDM-1-like"/>
</dbReference>
<dbReference type="PANTHER" id="PTHR42951">
    <property type="entry name" value="METALLO-BETA-LACTAMASE DOMAIN-CONTAINING"/>
    <property type="match status" value="1"/>
</dbReference>
<sequence>MSTGIEFPRWIHGAPAKRRRHDPPIQVHRHDEHTFVLRQSKDLSYEAPFLYLLCGTDAALLLDTGATADADGFPLRSTVDGLLPDRPGYRLIVAHSHAHGDHVAADAQFADRPDTVVVGTELDAVRAQFGLADEPYAAADLDLGDRLLHVVHTPGHHRAAITLYDPHTRWLLTGDTVYPGRLYVEDYPAFLGSLDRMVALTGERPVSAVLGTHVEMTDRPRRDYPLGTTWQPREHRLQLSVGELVAIRDAARGFADRPGVHRLEHVVIYHGFTPRRLRYEILRHHLYQAGSNVAALFVRPRPGVPRAGRPDTV</sequence>
<evidence type="ECO:0000313" key="2">
    <source>
        <dbReference type="EMBL" id="BCJ32686.1"/>
    </source>
</evidence>